<dbReference type="InterPro" id="IPR029063">
    <property type="entry name" value="SAM-dependent_MTases_sf"/>
</dbReference>
<dbReference type="OrthoDB" id="1606438at2759"/>
<proteinExistence type="predicted"/>
<evidence type="ECO:0000256" key="1">
    <source>
        <dbReference type="ARBA" id="ARBA00022603"/>
    </source>
</evidence>
<evidence type="ECO:0000313" key="5">
    <source>
        <dbReference type="EMBL" id="PSN59802.1"/>
    </source>
</evidence>
<organism evidence="5 6">
    <name type="scientific">Corynespora cassiicola Philippines</name>
    <dbReference type="NCBI Taxonomy" id="1448308"/>
    <lineage>
        <taxon>Eukaryota</taxon>
        <taxon>Fungi</taxon>
        <taxon>Dikarya</taxon>
        <taxon>Ascomycota</taxon>
        <taxon>Pezizomycotina</taxon>
        <taxon>Dothideomycetes</taxon>
        <taxon>Pleosporomycetidae</taxon>
        <taxon>Pleosporales</taxon>
        <taxon>Corynesporascaceae</taxon>
        <taxon>Corynespora</taxon>
    </lineage>
</organism>
<sequence>MAALAAVDEVRAHPLGPAGSIHDDVSLGLNGITRFKIAQSFSDDTTADISQVSAHCSLHPADAERIIRHGFTHRLFIEKEDCKIAHSVATQAIVNFPHLQDCVEYPGFQEPNERAFNVSQRVDKSFFAYLAANQDKGLATRFANAMSFFSSAPTVSSDFAVAADGYHWSQHRDGTVVDVGGSHGTISIKLDEAAPGLKCIIQGRPEIVSTAPIREMAGKVNFQVHNFFTPQPIKGTDIYFFRWTFHDWSDKYCIIILRSLVLALRKDARVVAMEHRIPEPDTLTPYQEKPIREFGIVMKQMFNSKERPMSDWRALLRGADERFFLSDTKRPTGSQLAMIVAQWTG</sequence>
<keyword evidence="2 5" id="KW-0808">Transferase</keyword>
<dbReference type="EMBL" id="KZ678152">
    <property type="protein sequence ID" value="PSN59802.1"/>
    <property type="molecule type" value="Genomic_DNA"/>
</dbReference>
<dbReference type="Gene3D" id="3.40.50.150">
    <property type="entry name" value="Vaccinia Virus protein VP39"/>
    <property type="match status" value="1"/>
</dbReference>
<reference evidence="5 6" key="1">
    <citation type="journal article" date="2018" name="Front. Microbiol.">
        <title>Genome-Wide Analysis of Corynespora cassiicola Leaf Fall Disease Putative Effectors.</title>
        <authorList>
            <person name="Lopez D."/>
            <person name="Ribeiro S."/>
            <person name="Label P."/>
            <person name="Fumanal B."/>
            <person name="Venisse J.S."/>
            <person name="Kohler A."/>
            <person name="de Oliveira R.R."/>
            <person name="Labutti K."/>
            <person name="Lipzen A."/>
            <person name="Lail K."/>
            <person name="Bauer D."/>
            <person name="Ohm R.A."/>
            <person name="Barry K.W."/>
            <person name="Spatafora J."/>
            <person name="Grigoriev I.V."/>
            <person name="Martin F.M."/>
            <person name="Pujade-Renaud V."/>
        </authorList>
    </citation>
    <scope>NUCLEOTIDE SEQUENCE [LARGE SCALE GENOMIC DNA]</scope>
    <source>
        <strain evidence="5 6">Philippines</strain>
    </source>
</reference>
<dbReference type="PANTHER" id="PTHR43712:SF12">
    <property type="entry name" value="STERIGMATOCYSTIN 8-O-METHYLTRANSFERASE"/>
    <property type="match status" value="1"/>
</dbReference>
<evidence type="ECO:0000256" key="3">
    <source>
        <dbReference type="ARBA" id="ARBA00022691"/>
    </source>
</evidence>
<dbReference type="Pfam" id="PF00891">
    <property type="entry name" value="Methyltransf_2"/>
    <property type="match status" value="1"/>
</dbReference>
<dbReference type="PROSITE" id="PS51683">
    <property type="entry name" value="SAM_OMT_II"/>
    <property type="match status" value="1"/>
</dbReference>
<dbReference type="GO" id="GO:0032259">
    <property type="term" value="P:methylation"/>
    <property type="evidence" value="ECO:0007669"/>
    <property type="project" value="UniProtKB-KW"/>
</dbReference>
<name>A0A2T2N2Y0_CORCC</name>
<gene>
    <name evidence="5" type="ORF">BS50DRAFT_614341</name>
</gene>
<evidence type="ECO:0000259" key="4">
    <source>
        <dbReference type="Pfam" id="PF00891"/>
    </source>
</evidence>
<dbReference type="InterPro" id="IPR016461">
    <property type="entry name" value="COMT-like"/>
</dbReference>
<evidence type="ECO:0000256" key="2">
    <source>
        <dbReference type="ARBA" id="ARBA00022679"/>
    </source>
</evidence>
<keyword evidence="1 5" id="KW-0489">Methyltransferase</keyword>
<keyword evidence="6" id="KW-1185">Reference proteome</keyword>
<protein>
    <submittedName>
        <fullName evidence="5">S-adenosyl-L-methionine-dependent methyltransferase</fullName>
    </submittedName>
</protein>
<dbReference type="AlphaFoldDB" id="A0A2T2N2Y0"/>
<dbReference type="Proteomes" id="UP000240883">
    <property type="component" value="Unassembled WGS sequence"/>
</dbReference>
<dbReference type="PANTHER" id="PTHR43712">
    <property type="entry name" value="PUTATIVE (AFU_ORTHOLOGUE AFUA_4G14580)-RELATED"/>
    <property type="match status" value="1"/>
</dbReference>
<dbReference type="SUPFAM" id="SSF53335">
    <property type="entry name" value="S-adenosyl-L-methionine-dependent methyltransferases"/>
    <property type="match status" value="1"/>
</dbReference>
<dbReference type="GO" id="GO:0008171">
    <property type="term" value="F:O-methyltransferase activity"/>
    <property type="evidence" value="ECO:0007669"/>
    <property type="project" value="InterPro"/>
</dbReference>
<feature type="domain" description="O-methyltransferase C-terminal" evidence="4">
    <location>
        <begin position="174"/>
        <end position="319"/>
    </location>
</feature>
<keyword evidence="3" id="KW-0949">S-adenosyl-L-methionine</keyword>
<accession>A0A2T2N2Y0</accession>
<evidence type="ECO:0000313" key="6">
    <source>
        <dbReference type="Proteomes" id="UP000240883"/>
    </source>
</evidence>
<dbReference type="InterPro" id="IPR001077">
    <property type="entry name" value="COMT_C"/>
</dbReference>
<dbReference type="STRING" id="1448308.A0A2T2N2Y0"/>